<dbReference type="InterPro" id="IPR016163">
    <property type="entry name" value="Ald_DH_C"/>
</dbReference>
<organism evidence="5 6">
    <name type="scientific">Saccharopolyspora dendranthemae</name>
    <dbReference type="NCBI Taxonomy" id="1181886"/>
    <lineage>
        <taxon>Bacteria</taxon>
        <taxon>Bacillati</taxon>
        <taxon>Actinomycetota</taxon>
        <taxon>Actinomycetes</taxon>
        <taxon>Pseudonocardiales</taxon>
        <taxon>Pseudonocardiaceae</taxon>
        <taxon>Saccharopolyspora</taxon>
    </lineage>
</organism>
<dbReference type="AlphaFoldDB" id="A0A561U9W6"/>
<dbReference type="InterPro" id="IPR016161">
    <property type="entry name" value="Ald_DH/histidinol_DH"/>
</dbReference>
<evidence type="ECO:0000259" key="4">
    <source>
        <dbReference type="Pfam" id="PF00171"/>
    </source>
</evidence>
<dbReference type="PANTHER" id="PTHR43866">
    <property type="entry name" value="MALONATE-SEMIALDEHYDE DEHYDROGENASE"/>
    <property type="match status" value="1"/>
</dbReference>
<keyword evidence="3" id="KW-0520">NAD</keyword>
<proteinExistence type="predicted"/>
<evidence type="ECO:0000256" key="3">
    <source>
        <dbReference type="ARBA" id="ARBA00023027"/>
    </source>
</evidence>
<comment type="caution">
    <text evidence="5">The sequence shown here is derived from an EMBL/GenBank/DDBJ whole genome shotgun (WGS) entry which is preliminary data.</text>
</comment>
<dbReference type="PROSITE" id="PS00070">
    <property type="entry name" value="ALDEHYDE_DEHYDR_CYS"/>
    <property type="match status" value="1"/>
</dbReference>
<keyword evidence="6" id="KW-1185">Reference proteome</keyword>
<dbReference type="FunFam" id="3.40.309.10:FF:000002">
    <property type="entry name" value="Methylmalonate-semialdehyde dehydrogenase (Acylating)"/>
    <property type="match status" value="1"/>
</dbReference>
<dbReference type="InterPro" id="IPR016162">
    <property type="entry name" value="Ald_DH_N"/>
</dbReference>
<dbReference type="PANTHER" id="PTHR43866:SF4">
    <property type="entry name" value="MALONATE-SEMIALDEHYDE DEHYDROGENASE"/>
    <property type="match status" value="1"/>
</dbReference>
<gene>
    <name evidence="5" type="ORF">FHU35_121152</name>
</gene>
<dbReference type="GO" id="GO:0004491">
    <property type="term" value="F:methylmalonate-semialdehyde dehydrogenase (acylating, NAD) activity"/>
    <property type="evidence" value="ECO:0007669"/>
    <property type="project" value="UniProtKB-EC"/>
</dbReference>
<dbReference type="Pfam" id="PF00171">
    <property type="entry name" value="Aldedh"/>
    <property type="match status" value="1"/>
</dbReference>
<evidence type="ECO:0000313" key="6">
    <source>
        <dbReference type="Proteomes" id="UP000316184"/>
    </source>
</evidence>
<keyword evidence="2" id="KW-0560">Oxidoreductase</keyword>
<dbReference type="InterPro" id="IPR015590">
    <property type="entry name" value="Aldehyde_DH_dom"/>
</dbReference>
<dbReference type="NCBIfam" id="TIGR01722">
    <property type="entry name" value="MMSDH"/>
    <property type="match status" value="1"/>
</dbReference>
<dbReference type="Gene3D" id="3.40.605.10">
    <property type="entry name" value="Aldehyde Dehydrogenase, Chain A, domain 1"/>
    <property type="match status" value="1"/>
</dbReference>
<dbReference type="InterPro" id="IPR010061">
    <property type="entry name" value="MeMal-semiAld_DH"/>
</dbReference>
<name>A0A561U9W6_9PSEU</name>
<accession>A0A561U9W6</accession>
<dbReference type="Gene3D" id="3.40.309.10">
    <property type="entry name" value="Aldehyde Dehydrogenase, Chain A, domain 2"/>
    <property type="match status" value="1"/>
</dbReference>
<dbReference type="InterPro" id="IPR016160">
    <property type="entry name" value="Ald_DH_CS_CYS"/>
</dbReference>
<dbReference type="Proteomes" id="UP000316184">
    <property type="component" value="Unassembled WGS sequence"/>
</dbReference>
<dbReference type="EC" id="1.2.1.27" evidence="1"/>
<sequence>MTELIHHWIAGKPADTPPERTGTVFNPATGEVTGTVAYADGSDVDTAVAVAAEALREWRRTSLAKRSSVLFAFRELLNERKDELAEIITAEHGKVLSDAAGEVQRGLENVEYACGIPNLLQGGFSENASTSVDVHSTRQPVGVVGVISPFNFPAMVPLWFVPNAIACGNAVILKPSEKDPSAALFLAELWKEAGLPDGVFNVVQGDKVAVDALLEHRDVKAISFVGSTPIARYVYETGTVHGKRVQALGGAKNHMVVLPDADLDLAADAAVSAGFGSAGERCMAISAVVAVDPVGDELVAKIAERVRELNVGDGRRACDMGPLVTASHRVRVSSYVDAGLEAGAELVVDGREVEADGAAEGFWLGPTLFDRVETGMSIYTDEIFGPVLSVLRVPDYDAALDVINGNPYGNGTAIFTESGGAARRFSEEVEVGMVGVNVPIPVPVAQFSFGGWKDSLFGDSHAYGPDGIRFFTRTKVVTTRWPDPSHGGVNLGFPQSS</sequence>
<evidence type="ECO:0000256" key="1">
    <source>
        <dbReference type="ARBA" id="ARBA00013048"/>
    </source>
</evidence>
<dbReference type="SUPFAM" id="SSF53720">
    <property type="entry name" value="ALDH-like"/>
    <property type="match status" value="1"/>
</dbReference>
<dbReference type="GO" id="GO:0006210">
    <property type="term" value="P:thymine catabolic process"/>
    <property type="evidence" value="ECO:0007669"/>
    <property type="project" value="TreeGrafter"/>
</dbReference>
<reference evidence="5 6" key="1">
    <citation type="submission" date="2019-06" db="EMBL/GenBank/DDBJ databases">
        <title>Sequencing the genomes of 1000 actinobacteria strains.</title>
        <authorList>
            <person name="Klenk H.-P."/>
        </authorList>
    </citation>
    <scope>NUCLEOTIDE SEQUENCE [LARGE SCALE GENOMIC DNA]</scope>
    <source>
        <strain evidence="5 6">DSM 46699</strain>
    </source>
</reference>
<dbReference type="FunFam" id="3.40.605.10:FF:000003">
    <property type="entry name" value="Methylmalonate-semialdehyde dehydrogenase [acylating]"/>
    <property type="match status" value="1"/>
</dbReference>
<dbReference type="EMBL" id="VIWX01000002">
    <property type="protein sequence ID" value="TWF96151.1"/>
    <property type="molecule type" value="Genomic_DNA"/>
</dbReference>
<dbReference type="RefSeq" id="WP_145739646.1">
    <property type="nucleotide sequence ID" value="NZ_VIWX01000002.1"/>
</dbReference>
<dbReference type="OrthoDB" id="6882680at2"/>
<protein>
    <recommendedName>
        <fullName evidence="1">methylmalonate-semialdehyde dehydrogenase (CoA acylating)</fullName>
        <ecNumber evidence="1">1.2.1.27</ecNumber>
    </recommendedName>
</protein>
<feature type="domain" description="Aldehyde dehydrogenase" evidence="4">
    <location>
        <begin position="20"/>
        <end position="477"/>
    </location>
</feature>
<evidence type="ECO:0000256" key="2">
    <source>
        <dbReference type="ARBA" id="ARBA00023002"/>
    </source>
</evidence>
<dbReference type="GO" id="GO:0006574">
    <property type="term" value="P:L-valine catabolic process"/>
    <property type="evidence" value="ECO:0007669"/>
    <property type="project" value="TreeGrafter"/>
</dbReference>
<dbReference type="CDD" id="cd07085">
    <property type="entry name" value="ALDH_F6_MMSDH"/>
    <property type="match status" value="1"/>
</dbReference>
<evidence type="ECO:0000313" key="5">
    <source>
        <dbReference type="EMBL" id="TWF96151.1"/>
    </source>
</evidence>